<feature type="compositionally biased region" description="Basic and acidic residues" evidence="2">
    <location>
        <begin position="217"/>
        <end position="227"/>
    </location>
</feature>
<dbReference type="GO" id="GO:0005938">
    <property type="term" value="C:cell cortex"/>
    <property type="evidence" value="ECO:0007669"/>
    <property type="project" value="UniProtKB-ARBA"/>
</dbReference>
<dbReference type="InterPro" id="IPR050729">
    <property type="entry name" value="Rho-GAP"/>
</dbReference>
<feature type="compositionally biased region" description="Polar residues" evidence="2">
    <location>
        <begin position="194"/>
        <end position="206"/>
    </location>
</feature>
<name>A0A8H3INU5_9LECA</name>
<dbReference type="PROSITE" id="PS50238">
    <property type="entry name" value="RHOGAP"/>
    <property type="match status" value="1"/>
</dbReference>
<evidence type="ECO:0000259" key="3">
    <source>
        <dbReference type="PROSITE" id="PS50238"/>
    </source>
</evidence>
<reference evidence="4" key="1">
    <citation type="submission" date="2021-03" db="EMBL/GenBank/DDBJ databases">
        <authorList>
            <person name="Tagirdzhanova G."/>
        </authorList>
    </citation>
    <scope>NUCLEOTIDE SEQUENCE</scope>
</reference>
<dbReference type="AlphaFoldDB" id="A0A8H3INU5"/>
<evidence type="ECO:0000256" key="2">
    <source>
        <dbReference type="SAM" id="MobiDB-lite"/>
    </source>
</evidence>
<dbReference type="PANTHER" id="PTHR23176">
    <property type="entry name" value="RHO/RAC/CDC GTPASE-ACTIVATING PROTEIN"/>
    <property type="match status" value="1"/>
</dbReference>
<dbReference type="Gene3D" id="1.10.555.10">
    <property type="entry name" value="Rho GTPase activation protein"/>
    <property type="match status" value="1"/>
</dbReference>
<feature type="compositionally biased region" description="Polar residues" evidence="2">
    <location>
        <begin position="64"/>
        <end position="93"/>
    </location>
</feature>
<protein>
    <recommendedName>
        <fullName evidence="3">Rho-GAP domain-containing protein</fullName>
    </recommendedName>
</protein>
<sequence>MFQQVHGKQTKQFAVPLDKATIHIIPNTIHQFRYIFGREPDIEAPGPVKIELMAKAQSLSVATPNTLSPVSSTITSPTEPRSRSISPTSTAYQKDTPDRTEADTKIYSQANSEPQSTRDPPGSPNLTSLPPFPSSPKSTPKHLRDQSKSFFANLKASKSSNKVHAMESTIRQVSDDDATRSEKDLRDHGMYSLRKNTGSTPDLSKSTFDDASVDASDYSRNHTETSSKRPTGTSIMSDTAIMTSRSELDGSRKAKPRFAQLLTRTRSMRVEENGRRSKPPTPIRTSGPEEMSHNSQNTYDTGGLKTAPLNRDKDRSIREMMGSAIRNRSADRQPSSESSQPIAIVGRGDQAPVQSLASSFATSNTGSSHSHREGTTGAHLLNNIKNSSTRAADGLGKVSKGLFGKMARSGSSTAKDHFDDEPYVCTTINLPLVEQTRRTRIAKRLEDSKDKTEFWMPALPWRCIDYLNFRGCEEEGLYRIPGSGPKVREWQRRFDQEYDINLFNEPDLYDINIIGSMFKAWCRDLPSEILPKDIQARVARECAGAKEVPQMLKDALSNLPPWNYYLLFAITCHLSLLHAYVDKNRMNYNNLCICFQPCLKIDSFCFHFLVCDWRNCWQGCLTEKAALEEEYRALDRLDSSGGESSGGSTARTDERSLASSQSNKAKLFTRHQDRGKPPPLSLTKPSDECLATPNTKEIGHARNGSQLPELAPVMPLSPIGI</sequence>
<dbReference type="SMART" id="SM00324">
    <property type="entry name" value="RhoGAP"/>
    <property type="match status" value="1"/>
</dbReference>
<feature type="compositionally biased region" description="Basic and acidic residues" evidence="2">
    <location>
        <begin position="95"/>
        <end position="104"/>
    </location>
</feature>
<dbReference type="Proteomes" id="UP000664521">
    <property type="component" value="Unassembled WGS sequence"/>
</dbReference>
<organism evidence="4 5">
    <name type="scientific">Heterodermia speciosa</name>
    <dbReference type="NCBI Taxonomy" id="116794"/>
    <lineage>
        <taxon>Eukaryota</taxon>
        <taxon>Fungi</taxon>
        <taxon>Dikarya</taxon>
        <taxon>Ascomycota</taxon>
        <taxon>Pezizomycotina</taxon>
        <taxon>Lecanoromycetes</taxon>
        <taxon>OSLEUM clade</taxon>
        <taxon>Lecanoromycetidae</taxon>
        <taxon>Caliciales</taxon>
        <taxon>Physciaceae</taxon>
        <taxon>Heterodermia</taxon>
    </lineage>
</organism>
<feature type="compositionally biased region" description="Polar residues" evidence="2">
    <location>
        <begin position="106"/>
        <end position="118"/>
    </location>
</feature>
<dbReference type="GO" id="GO:0007165">
    <property type="term" value="P:signal transduction"/>
    <property type="evidence" value="ECO:0007669"/>
    <property type="project" value="InterPro"/>
</dbReference>
<dbReference type="InterPro" id="IPR008936">
    <property type="entry name" value="Rho_GTPase_activation_prot"/>
</dbReference>
<feature type="region of interest" description="Disordered" evidence="2">
    <location>
        <begin position="638"/>
        <end position="721"/>
    </location>
</feature>
<evidence type="ECO:0000313" key="4">
    <source>
        <dbReference type="EMBL" id="CAF9925973.1"/>
    </source>
</evidence>
<dbReference type="SUPFAM" id="SSF48350">
    <property type="entry name" value="GTPase activation domain, GAP"/>
    <property type="match status" value="1"/>
</dbReference>
<feature type="region of interest" description="Disordered" evidence="2">
    <location>
        <begin position="64"/>
        <end position="143"/>
    </location>
</feature>
<dbReference type="Pfam" id="PF00620">
    <property type="entry name" value="RhoGAP"/>
    <property type="match status" value="1"/>
</dbReference>
<comment type="caution">
    <text evidence="4">The sequence shown here is derived from an EMBL/GenBank/DDBJ whole genome shotgun (WGS) entry which is preliminary data.</text>
</comment>
<feature type="compositionally biased region" description="Basic and acidic residues" evidence="2">
    <location>
        <begin position="173"/>
        <end position="189"/>
    </location>
</feature>
<feature type="compositionally biased region" description="Low complexity" evidence="2">
    <location>
        <begin position="639"/>
        <end position="648"/>
    </location>
</feature>
<gene>
    <name evidence="4" type="ORF">HETSPECPRED_006219</name>
</gene>
<dbReference type="GO" id="GO:0005096">
    <property type="term" value="F:GTPase activator activity"/>
    <property type="evidence" value="ECO:0007669"/>
    <property type="project" value="UniProtKB-KW"/>
</dbReference>
<dbReference type="EMBL" id="CAJPDS010000040">
    <property type="protein sequence ID" value="CAF9925973.1"/>
    <property type="molecule type" value="Genomic_DNA"/>
</dbReference>
<accession>A0A8H3INU5</accession>
<keyword evidence="1" id="KW-0343">GTPase activation</keyword>
<feature type="compositionally biased region" description="Polar residues" evidence="2">
    <location>
        <begin position="228"/>
        <end position="245"/>
    </location>
</feature>
<keyword evidence="5" id="KW-1185">Reference proteome</keyword>
<proteinExistence type="predicted"/>
<dbReference type="InterPro" id="IPR000198">
    <property type="entry name" value="RhoGAP_dom"/>
</dbReference>
<evidence type="ECO:0000313" key="5">
    <source>
        <dbReference type="Proteomes" id="UP000664521"/>
    </source>
</evidence>
<dbReference type="OrthoDB" id="185175at2759"/>
<dbReference type="CDD" id="cd00159">
    <property type="entry name" value="RhoGAP"/>
    <property type="match status" value="1"/>
</dbReference>
<dbReference type="PANTHER" id="PTHR23176:SF125">
    <property type="entry name" value="GTPASE ACTIVATOR (BEM2), PUTATIVE (AFU_ORTHOLOGUE AFUA_7G04450)-RELATED"/>
    <property type="match status" value="1"/>
</dbReference>
<feature type="domain" description="Rho-GAP" evidence="3">
    <location>
        <begin position="443"/>
        <end position="645"/>
    </location>
</feature>
<evidence type="ECO:0000256" key="1">
    <source>
        <dbReference type="ARBA" id="ARBA00022468"/>
    </source>
</evidence>
<feature type="region of interest" description="Disordered" evidence="2">
    <location>
        <begin position="155"/>
        <end position="315"/>
    </location>
</feature>